<proteinExistence type="inferred from homology"/>
<accession>A0A1H9BQ91</accession>
<dbReference type="SUPFAM" id="SSF54593">
    <property type="entry name" value="Glyoxalase/Bleomycin resistance protein/Dihydroxybiphenyl dioxygenase"/>
    <property type="match status" value="1"/>
</dbReference>
<dbReference type="EMBL" id="FOFD01000001">
    <property type="protein sequence ID" value="SEP91112.1"/>
    <property type="molecule type" value="Genomic_DNA"/>
</dbReference>
<dbReference type="PROSITE" id="PS51819">
    <property type="entry name" value="VOC"/>
    <property type="match status" value="1"/>
</dbReference>
<dbReference type="InterPro" id="IPR037523">
    <property type="entry name" value="VOC_core"/>
</dbReference>
<evidence type="ECO:0000313" key="4">
    <source>
        <dbReference type="EMBL" id="SEP91112.1"/>
    </source>
</evidence>
<dbReference type="GO" id="GO:0046872">
    <property type="term" value="F:metal ion binding"/>
    <property type="evidence" value="ECO:0007669"/>
    <property type="project" value="UniProtKB-KW"/>
</dbReference>
<dbReference type="InterPro" id="IPR017515">
    <property type="entry name" value="MeMalonyl-CoA_epimerase"/>
</dbReference>
<reference evidence="5" key="1">
    <citation type="submission" date="2016-10" db="EMBL/GenBank/DDBJ databases">
        <authorList>
            <person name="Varghese N."/>
            <person name="Submissions S."/>
        </authorList>
    </citation>
    <scope>NUCLEOTIDE SEQUENCE [LARGE SCALE GENOMIC DNA]</scope>
    <source>
        <strain evidence="5">DSM 25055</strain>
    </source>
</reference>
<keyword evidence="2" id="KW-0479">Metal-binding</keyword>
<dbReference type="Pfam" id="PF13669">
    <property type="entry name" value="Glyoxalase_4"/>
    <property type="match status" value="1"/>
</dbReference>
<comment type="similarity">
    <text evidence="1">Belongs to the methylmalonyl-CoA epimerase family.</text>
</comment>
<dbReference type="CDD" id="cd07249">
    <property type="entry name" value="MMCE"/>
    <property type="match status" value="1"/>
</dbReference>
<evidence type="ECO:0000313" key="5">
    <source>
        <dbReference type="Proteomes" id="UP000199114"/>
    </source>
</evidence>
<evidence type="ECO:0000256" key="1">
    <source>
        <dbReference type="ARBA" id="ARBA00009308"/>
    </source>
</evidence>
<sequence>MEYDSMHFDHAGIATDDAQALAELYGDLFGLEVAHEEVFDGMRVTFVECGDGYFELLEPIDEGTIARYLADNGPGIHHLALATDDIEAALETVRDHEVTLIDEEPRPGAWGHSVAFLHPKDTGGILVELVEH</sequence>
<feature type="domain" description="VOC" evidence="3">
    <location>
        <begin position="7"/>
        <end position="132"/>
    </location>
</feature>
<name>A0A1H9BQ91_9EURY</name>
<dbReference type="GO" id="GO:0004493">
    <property type="term" value="F:methylmalonyl-CoA epimerase activity"/>
    <property type="evidence" value="ECO:0007669"/>
    <property type="project" value="TreeGrafter"/>
</dbReference>
<evidence type="ECO:0000259" key="3">
    <source>
        <dbReference type="PROSITE" id="PS51819"/>
    </source>
</evidence>
<dbReference type="Gene3D" id="3.10.180.10">
    <property type="entry name" value="2,3-Dihydroxybiphenyl 1,2-Dioxygenase, domain 1"/>
    <property type="match status" value="1"/>
</dbReference>
<protein>
    <submittedName>
        <fullName evidence="4">Methylmalonyl-CoA epimerase</fullName>
    </submittedName>
</protein>
<dbReference type="GO" id="GO:0046491">
    <property type="term" value="P:L-methylmalonyl-CoA metabolic process"/>
    <property type="evidence" value="ECO:0007669"/>
    <property type="project" value="TreeGrafter"/>
</dbReference>
<dbReference type="InterPro" id="IPR029068">
    <property type="entry name" value="Glyas_Bleomycin-R_OHBP_Dase"/>
</dbReference>
<dbReference type="PANTHER" id="PTHR43048">
    <property type="entry name" value="METHYLMALONYL-COA EPIMERASE"/>
    <property type="match status" value="1"/>
</dbReference>
<dbReference type="STRING" id="1186196.SAMN04489841_0821"/>
<dbReference type="NCBIfam" id="TIGR03081">
    <property type="entry name" value="metmalonyl_epim"/>
    <property type="match status" value="1"/>
</dbReference>
<keyword evidence="5" id="KW-1185">Reference proteome</keyword>
<dbReference type="Proteomes" id="UP000199114">
    <property type="component" value="Unassembled WGS sequence"/>
</dbReference>
<dbReference type="PANTHER" id="PTHR43048:SF3">
    <property type="entry name" value="METHYLMALONYL-COA EPIMERASE, MITOCHONDRIAL"/>
    <property type="match status" value="1"/>
</dbReference>
<evidence type="ECO:0000256" key="2">
    <source>
        <dbReference type="ARBA" id="ARBA00022723"/>
    </source>
</evidence>
<dbReference type="InterPro" id="IPR051785">
    <property type="entry name" value="MMCE/EMCE_epimerase"/>
</dbReference>
<dbReference type="AlphaFoldDB" id="A0A1H9BQ91"/>
<gene>
    <name evidence="4" type="ORF">SAMN04489841_0821</name>
</gene>
<organism evidence="4 5">
    <name type="scientific">Natrinema salaciae</name>
    <dbReference type="NCBI Taxonomy" id="1186196"/>
    <lineage>
        <taxon>Archaea</taxon>
        <taxon>Methanobacteriati</taxon>
        <taxon>Methanobacteriota</taxon>
        <taxon>Stenosarchaea group</taxon>
        <taxon>Halobacteria</taxon>
        <taxon>Halobacteriales</taxon>
        <taxon>Natrialbaceae</taxon>
        <taxon>Natrinema</taxon>
    </lineage>
</organism>